<reference evidence="1" key="1">
    <citation type="submission" date="2019-02" db="EMBL/GenBank/DDBJ databases">
        <authorList>
            <person name="Gruber-Vodicka R. H."/>
            <person name="Seah K. B. B."/>
        </authorList>
    </citation>
    <scope>NUCLEOTIDE SEQUENCE</scope>
    <source>
        <strain evidence="1">BECK_M6</strain>
    </source>
</reference>
<dbReference type="EMBL" id="CAADFH010000048">
    <property type="protein sequence ID" value="VFJ95263.1"/>
    <property type="molecule type" value="Genomic_DNA"/>
</dbReference>
<sequence length="82" mass="8967">MGVILAARGPLADSRENHFLPCFTHGTEKWISCVIFDGFHAIENGDTSLLADLAGGVLPLENRSIAIGGKFSDDKSRSYFRR</sequence>
<accession>A0A450URR2</accession>
<proteinExistence type="predicted"/>
<evidence type="ECO:0000313" key="1">
    <source>
        <dbReference type="EMBL" id="VFJ95263.1"/>
    </source>
</evidence>
<dbReference type="AlphaFoldDB" id="A0A450URR2"/>
<organism evidence="1">
    <name type="scientific">Candidatus Kentrum sp. LFY</name>
    <dbReference type="NCBI Taxonomy" id="2126342"/>
    <lineage>
        <taxon>Bacteria</taxon>
        <taxon>Pseudomonadati</taxon>
        <taxon>Pseudomonadota</taxon>
        <taxon>Gammaproteobacteria</taxon>
        <taxon>Candidatus Kentrum</taxon>
    </lineage>
</organism>
<protein>
    <submittedName>
        <fullName evidence="1">Uncharacterized protein</fullName>
    </submittedName>
</protein>
<name>A0A450URR2_9GAMM</name>
<gene>
    <name evidence="1" type="ORF">BECKLFY1418A_GA0070994_104818</name>
</gene>